<dbReference type="InterPro" id="IPR020904">
    <property type="entry name" value="Sc_DH/Rdtase_CS"/>
</dbReference>
<reference evidence="4 5" key="1">
    <citation type="submission" date="2018-04" db="EMBL/GenBank/DDBJ databases">
        <title>Complete genome sequences of Streptomyces lydicus strain WYEC and characterization of antagonistic properties of biological control agents.</title>
        <authorList>
            <person name="Mariita R.M."/>
            <person name="Sello J.K."/>
        </authorList>
    </citation>
    <scope>NUCLEOTIDE SEQUENCE [LARGE SCALE GENOMIC DNA]</scope>
    <source>
        <strain evidence="4 5">WYEC 108</strain>
    </source>
</reference>
<organism evidence="4 5">
    <name type="scientific">Streptomyces lydicus</name>
    <dbReference type="NCBI Taxonomy" id="47763"/>
    <lineage>
        <taxon>Bacteria</taxon>
        <taxon>Bacillati</taxon>
        <taxon>Actinomycetota</taxon>
        <taxon>Actinomycetes</taxon>
        <taxon>Kitasatosporales</taxon>
        <taxon>Streptomycetaceae</taxon>
        <taxon>Streptomyces</taxon>
    </lineage>
</organism>
<name>A0A3Q9K792_9ACTN</name>
<dbReference type="SUPFAM" id="SSF51735">
    <property type="entry name" value="NAD(P)-binding Rossmann-fold domains"/>
    <property type="match status" value="1"/>
</dbReference>
<dbReference type="PANTHER" id="PTHR43477">
    <property type="entry name" value="DIHYDROANTICAPSIN 7-DEHYDROGENASE"/>
    <property type="match status" value="1"/>
</dbReference>
<dbReference type="InterPro" id="IPR051122">
    <property type="entry name" value="SDR_DHRS6-like"/>
</dbReference>
<proteinExistence type="inferred from homology"/>
<evidence type="ECO:0000256" key="1">
    <source>
        <dbReference type="ARBA" id="ARBA00006484"/>
    </source>
</evidence>
<dbReference type="Gene3D" id="3.40.50.720">
    <property type="entry name" value="NAD(P)-binding Rossmann-like Domain"/>
    <property type="match status" value="1"/>
</dbReference>
<dbReference type="PANTHER" id="PTHR43477:SF1">
    <property type="entry name" value="DIHYDROANTICAPSIN 7-DEHYDROGENASE"/>
    <property type="match status" value="1"/>
</dbReference>
<sequence length="274" mass="28864">MKTERNTRPKAVQQQDEEATKMVTSTGGQGPLEGAVIAVAGAAGPAGRATLLRLAEAGAVVVGSDSNPERLAEAVDAARYAHGGATVIGDTVDLLDLDQAREWADRTEKEFGRIDGLVHLVGGWRGSSTFAETDLTDWDMLHKLLVRTVQHTSLAFYEALERSGNGRFLLTSAAGASKPTGGNAAYAASKAAAEAWTLAMADGFRKAGGEQGPRAAAAILIVKALVNDQMRAERPNAKFAGFTDVTELAEAIAGVWSRPAQEVNGQRLWLTPEP</sequence>
<dbReference type="Proteomes" id="UP000275579">
    <property type="component" value="Chromosome"/>
</dbReference>
<dbReference type="EMBL" id="CP029042">
    <property type="protein sequence ID" value="AZS70671.1"/>
    <property type="molecule type" value="Genomic_DNA"/>
</dbReference>
<dbReference type="CDD" id="cd05233">
    <property type="entry name" value="SDR_c"/>
    <property type="match status" value="1"/>
</dbReference>
<dbReference type="PRINTS" id="PR00081">
    <property type="entry name" value="GDHRDH"/>
</dbReference>
<dbReference type="GO" id="GO:0016491">
    <property type="term" value="F:oxidoreductase activity"/>
    <property type="evidence" value="ECO:0007669"/>
    <property type="project" value="UniProtKB-KW"/>
</dbReference>
<evidence type="ECO:0000313" key="4">
    <source>
        <dbReference type="EMBL" id="AZS70671.1"/>
    </source>
</evidence>
<evidence type="ECO:0000256" key="2">
    <source>
        <dbReference type="ARBA" id="ARBA00023002"/>
    </source>
</evidence>
<protein>
    <submittedName>
        <fullName evidence="4">Short-chain dehydrogenase</fullName>
    </submittedName>
</protein>
<dbReference type="PROSITE" id="PS00061">
    <property type="entry name" value="ADH_SHORT"/>
    <property type="match status" value="1"/>
</dbReference>
<feature type="region of interest" description="Disordered" evidence="3">
    <location>
        <begin position="1"/>
        <end position="28"/>
    </location>
</feature>
<dbReference type="Pfam" id="PF00106">
    <property type="entry name" value="adh_short"/>
    <property type="match status" value="1"/>
</dbReference>
<dbReference type="InterPro" id="IPR002347">
    <property type="entry name" value="SDR_fam"/>
</dbReference>
<accession>A0A3Q9K792</accession>
<gene>
    <name evidence="4" type="ORF">DDE74_06695</name>
</gene>
<evidence type="ECO:0000256" key="3">
    <source>
        <dbReference type="SAM" id="MobiDB-lite"/>
    </source>
</evidence>
<keyword evidence="2" id="KW-0560">Oxidoreductase</keyword>
<comment type="similarity">
    <text evidence="1">Belongs to the short-chain dehydrogenases/reductases (SDR) family.</text>
</comment>
<dbReference type="InterPro" id="IPR036291">
    <property type="entry name" value="NAD(P)-bd_dom_sf"/>
</dbReference>
<evidence type="ECO:0000313" key="5">
    <source>
        <dbReference type="Proteomes" id="UP000275579"/>
    </source>
</evidence>
<dbReference type="AlphaFoldDB" id="A0A3Q9K792"/>